<dbReference type="STRING" id="1903179.BI347_03655"/>
<dbReference type="OrthoDB" id="6895359at2"/>
<proteinExistence type="predicted"/>
<sequence length="93" mass="10212">MAFPCPLCGAVSRVRTSRMLTATAKEIYYNCSNDDCCHQYKTMESEPRTVAQPIKGGAQIPPERLRTLSSLAKPAPLPALTVTPGRIQHKVLK</sequence>
<dbReference type="RefSeq" id="WP_071115324.1">
    <property type="nucleotide sequence ID" value="NZ_MKCS01000001.1"/>
</dbReference>
<gene>
    <name evidence="2" type="ORF">BI347_03655</name>
</gene>
<protein>
    <recommendedName>
        <fullName evidence="1">Zinc finger Ogr/Delta-type domain-containing protein</fullName>
    </recommendedName>
</protein>
<accession>A0A1S1WZV3</accession>
<dbReference type="Pfam" id="PF04606">
    <property type="entry name" value="Ogr_Delta"/>
    <property type="match status" value="1"/>
</dbReference>
<organism evidence="2 3">
    <name type="scientific">Chromobacterium sphagni</name>
    <dbReference type="NCBI Taxonomy" id="1903179"/>
    <lineage>
        <taxon>Bacteria</taxon>
        <taxon>Pseudomonadati</taxon>
        <taxon>Pseudomonadota</taxon>
        <taxon>Betaproteobacteria</taxon>
        <taxon>Neisseriales</taxon>
        <taxon>Chromobacteriaceae</taxon>
        <taxon>Chromobacterium</taxon>
    </lineage>
</organism>
<dbReference type="AlphaFoldDB" id="A0A1S1WZV3"/>
<dbReference type="EMBL" id="MKCS01000001">
    <property type="protein sequence ID" value="OHX12699.1"/>
    <property type="molecule type" value="Genomic_DNA"/>
</dbReference>
<feature type="domain" description="Zinc finger Ogr/Delta-type" evidence="1">
    <location>
        <begin position="5"/>
        <end position="50"/>
    </location>
</feature>
<name>A0A1S1WZV3_9NEIS</name>
<evidence type="ECO:0000313" key="3">
    <source>
        <dbReference type="Proteomes" id="UP000180088"/>
    </source>
</evidence>
<comment type="caution">
    <text evidence="2">The sequence shown here is derived from an EMBL/GenBank/DDBJ whole genome shotgun (WGS) entry which is preliminary data.</text>
</comment>
<dbReference type="InterPro" id="IPR007684">
    <property type="entry name" value="Znf_Ogr/Delta"/>
</dbReference>
<evidence type="ECO:0000313" key="2">
    <source>
        <dbReference type="EMBL" id="OHX12699.1"/>
    </source>
</evidence>
<evidence type="ECO:0000259" key="1">
    <source>
        <dbReference type="Pfam" id="PF04606"/>
    </source>
</evidence>
<reference evidence="2 3" key="1">
    <citation type="submission" date="2016-09" db="EMBL/GenBank/DDBJ databases">
        <title>Chromobacterium muskegensis sp. nov., an insecticidal bacterium isolated from Sphagnum bogs.</title>
        <authorList>
            <person name="Sparks M.E."/>
            <person name="Blackburn M.B."/>
            <person name="Gundersen-Rindal D.E."/>
            <person name="Mitchell A."/>
            <person name="Farrar R."/>
            <person name="Kuhar D."/>
        </authorList>
    </citation>
    <scope>NUCLEOTIDE SEQUENCE [LARGE SCALE GENOMIC DNA]</scope>
    <source>
        <strain evidence="2 3">37-2</strain>
    </source>
</reference>
<dbReference type="Proteomes" id="UP000180088">
    <property type="component" value="Unassembled WGS sequence"/>
</dbReference>